<dbReference type="InterPro" id="IPR051504">
    <property type="entry name" value="Plant_metabolite_acyltrans"/>
</dbReference>
<evidence type="ECO:0000313" key="4">
    <source>
        <dbReference type="Proteomes" id="UP001237642"/>
    </source>
</evidence>
<sequence>MASNTPTVKVIQHCQVSPPPGTVDQNFMPLTFLDLLWLNFIPFSRLLFYNSNITRTDFTQNLIPGLKRSLSLALQLYFPFAANLITPTSYDRDSACVSTKPAIRYLDGDSVSLTVAEYDADFVRLTGNQARDFSELSCLAPQLPQAIKERSLDDGCEVKVSPVLAIQVTYFPGQGICIGFTSSHAVADGSTMFNFIRAWGLISKSSPLNISDDAPSRMLENSQLLSLPFYDRSVIEDPNDLSGVYISQMGEKYFSQTPPTLAPPAPAKKVRATFVLHQIDIEALKRLVSTKLPRLSHLSSFTVACGYMWSCLAKTQKAIDSNKEDEEEHLIVAVNCRARLDPPISETYFGNCLTICFITTKNSQLVGEEDEGLIKAAELIGESIHKKMNEDGILKGAEMWYEDFKEVKTKWKREHITGIAGSPKFYFYDIDFGWGNPQKYEFVSEKLSISGRKDAQGDIEFGLCLAENEMVAFSAIFREGL</sequence>
<dbReference type="Pfam" id="PF02458">
    <property type="entry name" value="Transferase"/>
    <property type="match status" value="1"/>
</dbReference>
<keyword evidence="2" id="KW-0012">Acyltransferase</keyword>
<reference evidence="3" key="1">
    <citation type="submission" date="2023-02" db="EMBL/GenBank/DDBJ databases">
        <title>Genome of toxic invasive species Heracleum sosnowskyi carries increased number of genes despite the absence of recent whole-genome duplications.</title>
        <authorList>
            <person name="Schelkunov M."/>
            <person name="Shtratnikova V."/>
            <person name="Makarenko M."/>
            <person name="Klepikova A."/>
            <person name="Omelchenko D."/>
            <person name="Novikova G."/>
            <person name="Obukhova E."/>
            <person name="Bogdanov V."/>
            <person name="Penin A."/>
            <person name="Logacheva M."/>
        </authorList>
    </citation>
    <scope>NUCLEOTIDE SEQUENCE</scope>
    <source>
        <strain evidence="3">Hsosn_3</strain>
        <tissue evidence="3">Leaf</tissue>
    </source>
</reference>
<proteinExistence type="predicted"/>
<dbReference type="PANTHER" id="PTHR31625">
    <property type="match status" value="1"/>
</dbReference>
<evidence type="ECO:0000256" key="2">
    <source>
        <dbReference type="ARBA" id="ARBA00023315"/>
    </source>
</evidence>
<comment type="caution">
    <text evidence="3">The sequence shown here is derived from an EMBL/GenBank/DDBJ whole genome shotgun (WGS) entry which is preliminary data.</text>
</comment>
<evidence type="ECO:0000313" key="3">
    <source>
        <dbReference type="EMBL" id="KAK1393280.1"/>
    </source>
</evidence>
<accession>A0AAD8J065</accession>
<name>A0AAD8J065_9APIA</name>
<dbReference type="EMBL" id="JAUIZM010000003">
    <property type="protein sequence ID" value="KAK1393280.1"/>
    <property type="molecule type" value="Genomic_DNA"/>
</dbReference>
<keyword evidence="1 3" id="KW-0808">Transferase</keyword>
<organism evidence="3 4">
    <name type="scientific">Heracleum sosnowskyi</name>
    <dbReference type="NCBI Taxonomy" id="360622"/>
    <lineage>
        <taxon>Eukaryota</taxon>
        <taxon>Viridiplantae</taxon>
        <taxon>Streptophyta</taxon>
        <taxon>Embryophyta</taxon>
        <taxon>Tracheophyta</taxon>
        <taxon>Spermatophyta</taxon>
        <taxon>Magnoliopsida</taxon>
        <taxon>eudicotyledons</taxon>
        <taxon>Gunneridae</taxon>
        <taxon>Pentapetalae</taxon>
        <taxon>asterids</taxon>
        <taxon>campanulids</taxon>
        <taxon>Apiales</taxon>
        <taxon>Apiaceae</taxon>
        <taxon>Apioideae</taxon>
        <taxon>apioid superclade</taxon>
        <taxon>Tordylieae</taxon>
        <taxon>Tordyliinae</taxon>
        <taxon>Heracleum</taxon>
    </lineage>
</organism>
<reference evidence="3" key="2">
    <citation type="submission" date="2023-05" db="EMBL/GenBank/DDBJ databases">
        <authorList>
            <person name="Schelkunov M.I."/>
        </authorList>
    </citation>
    <scope>NUCLEOTIDE SEQUENCE</scope>
    <source>
        <strain evidence="3">Hsosn_3</strain>
        <tissue evidence="3">Leaf</tissue>
    </source>
</reference>
<protein>
    <submittedName>
        <fullName evidence="3">Transferase</fullName>
    </submittedName>
</protein>
<dbReference type="Proteomes" id="UP001237642">
    <property type="component" value="Unassembled WGS sequence"/>
</dbReference>
<evidence type="ECO:0000256" key="1">
    <source>
        <dbReference type="ARBA" id="ARBA00022679"/>
    </source>
</evidence>
<dbReference type="AlphaFoldDB" id="A0AAD8J065"/>
<dbReference type="Gene3D" id="3.30.559.10">
    <property type="entry name" value="Chloramphenicol acetyltransferase-like domain"/>
    <property type="match status" value="2"/>
</dbReference>
<keyword evidence="4" id="KW-1185">Reference proteome</keyword>
<gene>
    <name evidence="3" type="ORF">POM88_012336</name>
</gene>
<dbReference type="InterPro" id="IPR023213">
    <property type="entry name" value="CAT-like_dom_sf"/>
</dbReference>
<dbReference type="GO" id="GO:0016747">
    <property type="term" value="F:acyltransferase activity, transferring groups other than amino-acyl groups"/>
    <property type="evidence" value="ECO:0007669"/>
    <property type="project" value="UniProtKB-ARBA"/>
</dbReference>